<comment type="caution">
    <text evidence="3">The sequence shown here is derived from an EMBL/GenBank/DDBJ whole genome shotgun (WGS) entry which is preliminary data.</text>
</comment>
<keyword evidence="2" id="KW-0472">Membrane</keyword>
<dbReference type="Proteomes" id="UP000023152">
    <property type="component" value="Unassembled WGS sequence"/>
</dbReference>
<keyword evidence="4" id="KW-1185">Reference proteome</keyword>
<sequence>MHLGQINKKLLEDYIGEFDVKEQSMWPYMNIEKINKRWTDIGICIKKNEAPVIVDVTSPKVAANEYPQRYSEKRFLDVSVTPMQHSAYVVTWYFMSALCFSYAFLFWKNPTAKGLLQSSKGKKRHTLSRSEMMQRGERNFKNV</sequence>
<keyword evidence="2" id="KW-0812">Transmembrane</keyword>
<reference evidence="3 4" key="1">
    <citation type="journal article" date="2013" name="Curr. Biol.">
        <title>The Genome of the Foraminiferan Reticulomyxa filosa.</title>
        <authorList>
            <person name="Glockner G."/>
            <person name="Hulsmann N."/>
            <person name="Schleicher M."/>
            <person name="Noegel A.A."/>
            <person name="Eichinger L."/>
            <person name="Gallinger C."/>
            <person name="Pawlowski J."/>
            <person name="Sierra R."/>
            <person name="Euteneuer U."/>
            <person name="Pillet L."/>
            <person name="Moustafa A."/>
            <person name="Platzer M."/>
            <person name="Groth M."/>
            <person name="Szafranski K."/>
            <person name="Schliwa M."/>
        </authorList>
    </citation>
    <scope>NUCLEOTIDE SEQUENCE [LARGE SCALE GENOMIC DNA]</scope>
</reference>
<evidence type="ECO:0000313" key="4">
    <source>
        <dbReference type="Proteomes" id="UP000023152"/>
    </source>
</evidence>
<protein>
    <submittedName>
        <fullName evidence="3">Uncharacterized protein</fullName>
    </submittedName>
</protein>
<evidence type="ECO:0000256" key="1">
    <source>
        <dbReference type="SAM" id="MobiDB-lite"/>
    </source>
</evidence>
<organism evidence="3 4">
    <name type="scientific">Reticulomyxa filosa</name>
    <dbReference type="NCBI Taxonomy" id="46433"/>
    <lineage>
        <taxon>Eukaryota</taxon>
        <taxon>Sar</taxon>
        <taxon>Rhizaria</taxon>
        <taxon>Retaria</taxon>
        <taxon>Foraminifera</taxon>
        <taxon>Monothalamids</taxon>
        <taxon>Reticulomyxidae</taxon>
        <taxon>Reticulomyxa</taxon>
    </lineage>
</organism>
<dbReference type="EMBL" id="ASPP01008964">
    <property type="protein sequence ID" value="ETO24782.1"/>
    <property type="molecule type" value="Genomic_DNA"/>
</dbReference>
<dbReference type="AlphaFoldDB" id="X6NHF1"/>
<gene>
    <name evidence="3" type="ORF">RFI_12373</name>
</gene>
<feature type="region of interest" description="Disordered" evidence="1">
    <location>
        <begin position="118"/>
        <end position="143"/>
    </location>
</feature>
<accession>X6NHF1</accession>
<evidence type="ECO:0000313" key="3">
    <source>
        <dbReference type="EMBL" id="ETO24782.1"/>
    </source>
</evidence>
<feature type="transmembrane region" description="Helical" evidence="2">
    <location>
        <begin position="86"/>
        <end position="107"/>
    </location>
</feature>
<feature type="compositionally biased region" description="Basic and acidic residues" evidence="1">
    <location>
        <begin position="132"/>
        <end position="143"/>
    </location>
</feature>
<name>X6NHF1_RETFI</name>
<evidence type="ECO:0000256" key="2">
    <source>
        <dbReference type="SAM" id="Phobius"/>
    </source>
</evidence>
<proteinExistence type="predicted"/>
<keyword evidence="2" id="KW-1133">Transmembrane helix</keyword>